<dbReference type="Proteomes" id="UP000492821">
    <property type="component" value="Unassembled WGS sequence"/>
</dbReference>
<evidence type="ECO:0000313" key="1">
    <source>
        <dbReference type="Proteomes" id="UP000492821"/>
    </source>
</evidence>
<accession>A0A7E4VZ04</accession>
<reference evidence="1" key="1">
    <citation type="journal article" date="2013" name="Genetics">
        <title>The draft genome and transcriptome of Panagrellus redivivus are shaped by the harsh demands of a free-living lifestyle.</title>
        <authorList>
            <person name="Srinivasan J."/>
            <person name="Dillman A.R."/>
            <person name="Macchietto M.G."/>
            <person name="Heikkinen L."/>
            <person name="Lakso M."/>
            <person name="Fracchia K.M."/>
            <person name="Antoshechkin I."/>
            <person name="Mortazavi A."/>
            <person name="Wong G."/>
            <person name="Sternberg P.W."/>
        </authorList>
    </citation>
    <scope>NUCLEOTIDE SEQUENCE [LARGE SCALE GENOMIC DNA]</scope>
    <source>
        <strain evidence="1">MT8872</strain>
    </source>
</reference>
<organism evidence="1 2">
    <name type="scientific">Panagrellus redivivus</name>
    <name type="common">Microworm</name>
    <dbReference type="NCBI Taxonomy" id="6233"/>
    <lineage>
        <taxon>Eukaryota</taxon>
        <taxon>Metazoa</taxon>
        <taxon>Ecdysozoa</taxon>
        <taxon>Nematoda</taxon>
        <taxon>Chromadorea</taxon>
        <taxon>Rhabditida</taxon>
        <taxon>Tylenchina</taxon>
        <taxon>Panagrolaimomorpha</taxon>
        <taxon>Panagrolaimoidea</taxon>
        <taxon>Panagrolaimidae</taxon>
        <taxon>Panagrellus</taxon>
    </lineage>
</organism>
<name>A0A7E4VZ04_PANRE</name>
<dbReference type="AlphaFoldDB" id="A0A7E4VZ04"/>
<reference evidence="2" key="2">
    <citation type="submission" date="2020-10" db="UniProtKB">
        <authorList>
            <consortium name="WormBaseParasite"/>
        </authorList>
    </citation>
    <scope>IDENTIFICATION</scope>
</reference>
<protein>
    <submittedName>
        <fullName evidence="2">F-box domain-containing protein</fullName>
    </submittedName>
</protein>
<proteinExistence type="predicted"/>
<dbReference type="WBParaSite" id="Pan_g4448.t1">
    <property type="protein sequence ID" value="Pan_g4448.t1"/>
    <property type="gene ID" value="Pan_g4448"/>
</dbReference>
<keyword evidence="1" id="KW-1185">Reference proteome</keyword>
<evidence type="ECO:0000313" key="2">
    <source>
        <dbReference type="WBParaSite" id="Pan_g4448.t1"/>
    </source>
</evidence>
<sequence length="182" mass="21628">MSKLPYDFRKRLVTFAPTRIVNNVSKLCKNVKIEAYDHVFITNNDKVYRWASTDTFWFRIFKILHQFAFFRFLLDGICHTNPMWEDVITVADIARRNESIYVDGTVVLYCNSISAYEYVIPYIHGPYSRLILHGNIRWDQVLRLLQPSVKRIRINATVQIPRNRYQYFAHAIASQVNEFNSR</sequence>